<reference evidence="1" key="2">
    <citation type="journal article" date="2015" name="Data Brief">
        <title>Shoot transcriptome of the giant reed, Arundo donax.</title>
        <authorList>
            <person name="Barrero R.A."/>
            <person name="Guerrero F.D."/>
            <person name="Moolhuijzen P."/>
            <person name="Goolsby J.A."/>
            <person name="Tidwell J."/>
            <person name="Bellgard S.E."/>
            <person name="Bellgard M.I."/>
        </authorList>
    </citation>
    <scope>NUCLEOTIDE SEQUENCE</scope>
    <source>
        <tissue evidence="1">Shoot tissue taken approximately 20 cm above the soil surface</tissue>
    </source>
</reference>
<protein>
    <submittedName>
        <fullName evidence="1">Uncharacterized protein</fullName>
    </submittedName>
</protein>
<name>A0A0A9C5Q7_ARUDO</name>
<organism evidence="1">
    <name type="scientific">Arundo donax</name>
    <name type="common">Giant reed</name>
    <name type="synonym">Donax arundinaceus</name>
    <dbReference type="NCBI Taxonomy" id="35708"/>
    <lineage>
        <taxon>Eukaryota</taxon>
        <taxon>Viridiplantae</taxon>
        <taxon>Streptophyta</taxon>
        <taxon>Embryophyta</taxon>
        <taxon>Tracheophyta</taxon>
        <taxon>Spermatophyta</taxon>
        <taxon>Magnoliopsida</taxon>
        <taxon>Liliopsida</taxon>
        <taxon>Poales</taxon>
        <taxon>Poaceae</taxon>
        <taxon>PACMAD clade</taxon>
        <taxon>Arundinoideae</taxon>
        <taxon>Arundineae</taxon>
        <taxon>Arundo</taxon>
    </lineage>
</organism>
<dbReference type="AlphaFoldDB" id="A0A0A9C5Q7"/>
<dbReference type="EMBL" id="GBRH01228097">
    <property type="protein sequence ID" value="JAD69798.1"/>
    <property type="molecule type" value="Transcribed_RNA"/>
</dbReference>
<sequence length="66" mass="6840">MLQSVKSNVSLKPSVLPHLLVLRGYDAVGLGGRCCWTVCATLQVVSAPGLKLCQTALRGSGTATRG</sequence>
<reference evidence="1" key="1">
    <citation type="submission" date="2014-09" db="EMBL/GenBank/DDBJ databases">
        <authorList>
            <person name="Magalhaes I.L.F."/>
            <person name="Oliveira U."/>
            <person name="Santos F.R."/>
            <person name="Vidigal T.H.D.A."/>
            <person name="Brescovit A.D."/>
            <person name="Santos A.J."/>
        </authorList>
    </citation>
    <scope>NUCLEOTIDE SEQUENCE</scope>
    <source>
        <tissue evidence="1">Shoot tissue taken approximately 20 cm above the soil surface</tissue>
    </source>
</reference>
<evidence type="ECO:0000313" key="1">
    <source>
        <dbReference type="EMBL" id="JAD69798.1"/>
    </source>
</evidence>
<accession>A0A0A9C5Q7</accession>
<proteinExistence type="predicted"/>